<feature type="domain" description="TIL" evidence="4">
    <location>
        <begin position="25"/>
        <end position="78"/>
    </location>
</feature>
<evidence type="ECO:0000256" key="3">
    <source>
        <dbReference type="SAM" id="SignalP"/>
    </source>
</evidence>
<dbReference type="Gene3D" id="2.10.25.10">
    <property type="entry name" value="Laminin"/>
    <property type="match status" value="3"/>
</dbReference>
<feature type="signal peptide" evidence="3">
    <location>
        <begin position="1"/>
        <end position="21"/>
    </location>
</feature>
<feature type="chain" id="PRO_5046883180" evidence="3">
    <location>
        <begin position="22"/>
        <end position="263"/>
    </location>
</feature>
<keyword evidence="5" id="KW-1185">Reference proteome</keyword>
<dbReference type="PANTHER" id="PTHR23259">
    <property type="entry name" value="RIDDLE"/>
    <property type="match status" value="1"/>
</dbReference>
<dbReference type="PANTHER" id="PTHR23259:SF70">
    <property type="entry name" value="ACCESSORY GLAND PROTEIN ACP62F-RELATED"/>
    <property type="match status" value="1"/>
</dbReference>
<reference evidence="6" key="1">
    <citation type="submission" date="2025-08" db="UniProtKB">
        <authorList>
            <consortium name="RefSeq"/>
        </authorList>
    </citation>
    <scope>IDENTIFICATION</scope>
    <source>
        <tissue evidence="6">Whole body</tissue>
    </source>
</reference>
<dbReference type="Pfam" id="PF01826">
    <property type="entry name" value="TIL"/>
    <property type="match status" value="3"/>
</dbReference>
<keyword evidence="2" id="KW-1015">Disulfide bond</keyword>
<dbReference type="InterPro" id="IPR002919">
    <property type="entry name" value="TIL_dom"/>
</dbReference>
<evidence type="ECO:0000256" key="2">
    <source>
        <dbReference type="ARBA" id="ARBA00023157"/>
    </source>
</evidence>
<proteinExistence type="predicted"/>
<accession>A0ABM4AQK7</accession>
<evidence type="ECO:0000259" key="4">
    <source>
        <dbReference type="Pfam" id="PF01826"/>
    </source>
</evidence>
<dbReference type="GeneID" id="113394780"/>
<evidence type="ECO:0000313" key="6">
    <source>
        <dbReference type="RefSeq" id="XP_064073586.1"/>
    </source>
</evidence>
<keyword evidence="1" id="KW-0646">Protease inhibitor</keyword>
<dbReference type="SUPFAM" id="SSF57567">
    <property type="entry name" value="Serine protease inhibitors"/>
    <property type="match status" value="3"/>
</dbReference>
<dbReference type="InterPro" id="IPR036084">
    <property type="entry name" value="Ser_inhib-like_sf"/>
</dbReference>
<evidence type="ECO:0000256" key="1">
    <source>
        <dbReference type="ARBA" id="ARBA00022690"/>
    </source>
</evidence>
<sequence>MGISVCSIVICLTLFVCVVTAQVSCPPNEEFSSCGSACPRTCNTPSPEVCTTPCIEGCFCLQGYLRNSNGTCVTADMCNSEVPVVNNSSIPLPSGSSVRTLSGDEAQKANATEVASLSNPYCGQNEEYLPCGTACAATCTIPEPEVCGLACSMGCFCKEGFYRDEINHKCVKMEDCPVDTYLCFNENEVYDMCNAACEPSCTDPEPICTNVCKSGCICASGLLRSSGGDCVSVDKCPSVNGTAPDVLTKYWNAINNILHLTAA</sequence>
<feature type="domain" description="TIL" evidence="4">
    <location>
        <begin position="185"/>
        <end position="236"/>
    </location>
</feature>
<name>A0ABM4AQK7_VANTA</name>
<keyword evidence="3" id="KW-0732">Signal</keyword>
<gene>
    <name evidence="6" type="primary">LOC113394780</name>
</gene>
<organism evidence="5 6">
    <name type="scientific">Vanessa tameamea</name>
    <name type="common">Kamehameha butterfly</name>
    <dbReference type="NCBI Taxonomy" id="334116"/>
    <lineage>
        <taxon>Eukaryota</taxon>
        <taxon>Metazoa</taxon>
        <taxon>Ecdysozoa</taxon>
        <taxon>Arthropoda</taxon>
        <taxon>Hexapoda</taxon>
        <taxon>Insecta</taxon>
        <taxon>Pterygota</taxon>
        <taxon>Neoptera</taxon>
        <taxon>Endopterygota</taxon>
        <taxon>Lepidoptera</taxon>
        <taxon>Glossata</taxon>
        <taxon>Ditrysia</taxon>
        <taxon>Papilionoidea</taxon>
        <taxon>Nymphalidae</taxon>
        <taxon>Nymphalinae</taxon>
        <taxon>Vanessa</taxon>
    </lineage>
</organism>
<evidence type="ECO:0000313" key="5">
    <source>
        <dbReference type="Proteomes" id="UP001652626"/>
    </source>
</evidence>
<feature type="domain" description="TIL" evidence="4">
    <location>
        <begin position="122"/>
        <end position="176"/>
    </location>
</feature>
<dbReference type="InterPro" id="IPR051368">
    <property type="entry name" value="SerProtInhib-TIL_Domain"/>
</dbReference>
<dbReference type="Proteomes" id="UP001652626">
    <property type="component" value="Chromosome 17"/>
</dbReference>
<protein>
    <submittedName>
        <fullName evidence="6">von Willebrand factor-like</fullName>
    </submittedName>
</protein>
<dbReference type="RefSeq" id="XP_064073586.1">
    <property type="nucleotide sequence ID" value="XM_064217516.1"/>
</dbReference>
<dbReference type="CDD" id="cd19941">
    <property type="entry name" value="TIL"/>
    <property type="match status" value="3"/>
</dbReference>